<accession>A0A8C2CK19</accession>
<evidence type="ECO:0000256" key="3">
    <source>
        <dbReference type="ARBA" id="ARBA00022741"/>
    </source>
</evidence>
<dbReference type="GO" id="GO:0043066">
    <property type="term" value="P:negative regulation of apoptotic process"/>
    <property type="evidence" value="ECO:0007669"/>
    <property type="project" value="TreeGrafter"/>
</dbReference>
<name>A0A8C2CK19_CYPCA</name>
<evidence type="ECO:0000313" key="9">
    <source>
        <dbReference type="Ensembl" id="ENSCCRP00020012753.1"/>
    </source>
</evidence>
<dbReference type="GO" id="GO:0005737">
    <property type="term" value="C:cytoplasm"/>
    <property type="evidence" value="ECO:0007669"/>
    <property type="project" value="TreeGrafter"/>
</dbReference>
<dbReference type="PROSITE" id="PS50146">
    <property type="entry name" value="DAGK"/>
    <property type="match status" value="1"/>
</dbReference>
<dbReference type="PANTHER" id="PTHR12358">
    <property type="entry name" value="SPHINGOSINE KINASE"/>
    <property type="match status" value="1"/>
</dbReference>
<evidence type="ECO:0000256" key="4">
    <source>
        <dbReference type="ARBA" id="ARBA00022777"/>
    </source>
</evidence>
<dbReference type="AlphaFoldDB" id="A0A8C2CK19"/>
<dbReference type="FunFam" id="3.40.50.10330:FF:000005">
    <property type="entry name" value="Sphingosine kinase 2"/>
    <property type="match status" value="1"/>
</dbReference>
<comment type="subcellular location">
    <subcellularLocation>
        <location evidence="1">Endomembrane system</location>
    </subcellularLocation>
</comment>
<dbReference type="Pfam" id="PF00781">
    <property type="entry name" value="DAGK_cat"/>
    <property type="match status" value="1"/>
</dbReference>
<evidence type="ECO:0000256" key="5">
    <source>
        <dbReference type="ARBA" id="ARBA00022840"/>
    </source>
</evidence>
<dbReference type="Ensembl" id="ENSCCRT00020014079.1">
    <property type="protein sequence ID" value="ENSCCRP00020012753.1"/>
    <property type="gene ID" value="ENSCCRG00020006329.1"/>
</dbReference>
<dbReference type="EC" id="2.7.1.91" evidence="7"/>
<dbReference type="Pfam" id="PF19279">
    <property type="entry name" value="YegS_C"/>
    <property type="match status" value="1"/>
</dbReference>
<sequence length="560" mass="62374">MSCRFSVTRERYVTSLSLSLSLSLTHTHTHTHAHTHPGSHTHVFKPRPAAARAITAALSRRGMDELNAAHQRNGPAAGARMHGQFTDADTGRLTHALTLSDSCLTVQNISSPSPPEHLDLRDCLGSRAHRGEDQGAYLCVYFYPCRRRWMAWGPVRQRDERRFRLALSTDDNDEDANLREAERWARAIRHNSARHPEHTHVVLFSEVRRPCGVMVLVNPQSGRGQAMAFYNGHIQRMFTEADIPHTLFITERQNHARDLVRSADLTQWDALVVLSGDGLLFEVVNGLMDRPDWEKAIQTPLGILPGGSGNALAASVHHYTRASPVWGEDLLTSCGFLLCKGLVSKLDLISIRLSSGTRLFSFLSLAWGFVADVDIESEQFRQLGALRFLLSTLLRLASLRVYQGKLAFLPAESERQSASAGFSTADSRLPDHLLVPLEQPVPQDWTLVEEQEFVLVLAMFQSQLDEELLAAPDARADDGLIHLFYVTAGISRTMLLLLFRAMQSGTHLDWGCSHLVYRRARALRLEPLSTAGVMTVDGERVEYGPLQAQVHRGAARLISA</sequence>
<dbReference type="GO" id="GO:0005524">
    <property type="term" value="F:ATP binding"/>
    <property type="evidence" value="ECO:0007669"/>
    <property type="project" value="UniProtKB-KW"/>
</dbReference>
<dbReference type="InterPro" id="IPR045540">
    <property type="entry name" value="YegS/DAGK_C"/>
</dbReference>
<dbReference type="InterPro" id="IPR017438">
    <property type="entry name" value="ATP-NAD_kinase_N"/>
</dbReference>
<dbReference type="GO" id="GO:0016020">
    <property type="term" value="C:membrane"/>
    <property type="evidence" value="ECO:0007669"/>
    <property type="project" value="TreeGrafter"/>
</dbReference>
<keyword evidence="5" id="KW-0067">ATP-binding</keyword>
<dbReference type="InterPro" id="IPR050187">
    <property type="entry name" value="Lipid_Phosphate_FormReg"/>
</dbReference>
<organism evidence="9 10">
    <name type="scientific">Cyprinus carpio</name>
    <name type="common">Common carp</name>
    <dbReference type="NCBI Taxonomy" id="7962"/>
    <lineage>
        <taxon>Eukaryota</taxon>
        <taxon>Metazoa</taxon>
        <taxon>Chordata</taxon>
        <taxon>Craniata</taxon>
        <taxon>Vertebrata</taxon>
        <taxon>Euteleostomi</taxon>
        <taxon>Actinopterygii</taxon>
        <taxon>Neopterygii</taxon>
        <taxon>Teleostei</taxon>
        <taxon>Ostariophysi</taxon>
        <taxon>Cypriniformes</taxon>
        <taxon>Cyprinidae</taxon>
        <taxon>Cyprininae</taxon>
        <taxon>Cyprinus</taxon>
    </lineage>
</organism>
<keyword evidence="3" id="KW-0547">Nucleotide-binding</keyword>
<dbReference type="Proteomes" id="UP000694701">
    <property type="component" value="Unplaced"/>
</dbReference>
<evidence type="ECO:0000256" key="7">
    <source>
        <dbReference type="ARBA" id="ARBA00044037"/>
    </source>
</evidence>
<dbReference type="Gene3D" id="2.60.200.40">
    <property type="match status" value="1"/>
</dbReference>
<dbReference type="InterPro" id="IPR016064">
    <property type="entry name" value="NAD/diacylglycerol_kinase_sf"/>
</dbReference>
<evidence type="ECO:0000313" key="10">
    <source>
        <dbReference type="Proteomes" id="UP000694701"/>
    </source>
</evidence>
<evidence type="ECO:0000256" key="1">
    <source>
        <dbReference type="ARBA" id="ARBA00004308"/>
    </source>
</evidence>
<dbReference type="PANTHER" id="PTHR12358:SF47">
    <property type="entry name" value="SPHINGOSINE KINASE 1"/>
    <property type="match status" value="1"/>
</dbReference>
<protein>
    <recommendedName>
        <fullName evidence="7">sphingosine kinase</fullName>
        <ecNumber evidence="7">2.7.1.91</ecNumber>
    </recommendedName>
</protein>
<dbReference type="GO" id="GO:0071363">
    <property type="term" value="P:cellular response to growth factor stimulus"/>
    <property type="evidence" value="ECO:0007669"/>
    <property type="project" value="TreeGrafter"/>
</dbReference>
<dbReference type="SMART" id="SM00046">
    <property type="entry name" value="DAGKc"/>
    <property type="match status" value="1"/>
</dbReference>
<proteinExistence type="predicted"/>
<dbReference type="InterPro" id="IPR001206">
    <property type="entry name" value="Diacylglycerol_kinase_cat_dom"/>
</dbReference>
<evidence type="ECO:0000256" key="6">
    <source>
        <dbReference type="ARBA" id="ARBA00023136"/>
    </source>
</evidence>
<evidence type="ECO:0000259" key="8">
    <source>
        <dbReference type="PROSITE" id="PS50146"/>
    </source>
</evidence>
<keyword evidence="6" id="KW-0472">Membrane</keyword>
<dbReference type="SUPFAM" id="SSF111331">
    <property type="entry name" value="NAD kinase/diacylglycerol kinase-like"/>
    <property type="match status" value="1"/>
</dbReference>
<dbReference type="Gene3D" id="3.40.50.10330">
    <property type="entry name" value="Probable inorganic polyphosphate/atp-NAD kinase, domain 1"/>
    <property type="match status" value="1"/>
</dbReference>
<feature type="domain" description="DAGKc" evidence="8">
    <location>
        <begin position="208"/>
        <end position="355"/>
    </location>
</feature>
<dbReference type="GO" id="GO:0008481">
    <property type="term" value="F:sphingosine kinase activity"/>
    <property type="evidence" value="ECO:0007669"/>
    <property type="project" value="UniProtKB-EC"/>
</dbReference>
<keyword evidence="4" id="KW-0418">Kinase</keyword>
<evidence type="ECO:0000256" key="2">
    <source>
        <dbReference type="ARBA" id="ARBA00022679"/>
    </source>
</evidence>
<dbReference type="GO" id="GO:0012505">
    <property type="term" value="C:endomembrane system"/>
    <property type="evidence" value="ECO:0007669"/>
    <property type="project" value="UniProtKB-SubCell"/>
</dbReference>
<dbReference type="GO" id="GO:0046512">
    <property type="term" value="P:sphingosine biosynthetic process"/>
    <property type="evidence" value="ECO:0007669"/>
    <property type="project" value="TreeGrafter"/>
</dbReference>
<reference evidence="9" key="1">
    <citation type="submission" date="2025-08" db="UniProtKB">
        <authorList>
            <consortium name="Ensembl"/>
        </authorList>
    </citation>
    <scope>IDENTIFICATION</scope>
</reference>
<keyword evidence="2" id="KW-0808">Transferase</keyword>